<reference evidence="2 3" key="1">
    <citation type="submission" date="2019-12" db="EMBL/GenBank/DDBJ databases">
        <title>Chromosome-level assembly of the Caenorhabditis remanei genome.</title>
        <authorList>
            <person name="Teterina A.A."/>
            <person name="Willis J.H."/>
            <person name="Phillips P.C."/>
        </authorList>
    </citation>
    <scope>NUCLEOTIDE SEQUENCE [LARGE SCALE GENOMIC DNA]</scope>
    <source>
        <strain evidence="2 3">PX506</strain>
        <tissue evidence="2">Whole organism</tissue>
    </source>
</reference>
<protein>
    <submittedName>
        <fullName evidence="2">Uncharacterized protein</fullName>
    </submittedName>
</protein>
<sequence>MRFLLSLLLVNFVAASYDSWACGSGKISTFFAYLVSLPAKDREHINLCCFHHDAQYDGIDAGQLDITKRQSDWEFKQCLSDSKYFYSREIIKNVYVWSVQLNTWFNENIYCKFAWC</sequence>
<name>A0A6A5FXC8_CAERE</name>
<dbReference type="GeneID" id="9803343"/>
<dbReference type="EMBL" id="WUAV01000006">
    <property type="protein sequence ID" value="KAF1747246.1"/>
    <property type="molecule type" value="Genomic_DNA"/>
</dbReference>
<dbReference type="GO" id="GO:0050482">
    <property type="term" value="P:arachidonate secretion"/>
    <property type="evidence" value="ECO:0007669"/>
    <property type="project" value="InterPro"/>
</dbReference>
<dbReference type="RefSeq" id="XP_003109795.2">
    <property type="nucleotide sequence ID" value="XM_003109747.2"/>
</dbReference>
<dbReference type="GO" id="GO:0004623">
    <property type="term" value="F:phospholipase A2 activity"/>
    <property type="evidence" value="ECO:0007669"/>
    <property type="project" value="InterPro"/>
</dbReference>
<dbReference type="PANTHER" id="PTHR34228">
    <property type="entry name" value="PROTEIN CBG09474-RELATED"/>
    <property type="match status" value="1"/>
</dbReference>
<feature type="chain" id="PRO_5025495857" evidence="1">
    <location>
        <begin position="16"/>
        <end position="116"/>
    </location>
</feature>
<dbReference type="Proteomes" id="UP000483820">
    <property type="component" value="Chromosome X"/>
</dbReference>
<evidence type="ECO:0000313" key="2">
    <source>
        <dbReference type="EMBL" id="KAF1747246.1"/>
    </source>
</evidence>
<dbReference type="KEGG" id="crq:GCK72_023708"/>
<accession>A0A6A5FXC8</accession>
<gene>
    <name evidence="2" type="ORF">GCK72_023708</name>
</gene>
<feature type="signal peptide" evidence="1">
    <location>
        <begin position="1"/>
        <end position="15"/>
    </location>
</feature>
<dbReference type="PANTHER" id="PTHR34228:SF5">
    <property type="entry name" value="PHOSPHOLIPASE A(2)-RELATED"/>
    <property type="match status" value="1"/>
</dbReference>
<comment type="caution">
    <text evidence="2">The sequence shown here is derived from an EMBL/GenBank/DDBJ whole genome shotgun (WGS) entry which is preliminary data.</text>
</comment>
<dbReference type="AlphaFoldDB" id="A0A6A5FXC8"/>
<evidence type="ECO:0000256" key="1">
    <source>
        <dbReference type="SAM" id="SignalP"/>
    </source>
</evidence>
<dbReference type="InterPro" id="IPR053322">
    <property type="entry name" value="PLA2-like"/>
</dbReference>
<evidence type="ECO:0000313" key="3">
    <source>
        <dbReference type="Proteomes" id="UP000483820"/>
    </source>
</evidence>
<dbReference type="CTD" id="9803343"/>
<proteinExistence type="predicted"/>
<organism evidence="2 3">
    <name type="scientific">Caenorhabditis remanei</name>
    <name type="common">Caenorhabditis vulgaris</name>
    <dbReference type="NCBI Taxonomy" id="31234"/>
    <lineage>
        <taxon>Eukaryota</taxon>
        <taxon>Metazoa</taxon>
        <taxon>Ecdysozoa</taxon>
        <taxon>Nematoda</taxon>
        <taxon>Chromadorea</taxon>
        <taxon>Rhabditida</taxon>
        <taxon>Rhabditina</taxon>
        <taxon>Rhabditomorpha</taxon>
        <taxon>Rhabditoidea</taxon>
        <taxon>Rhabditidae</taxon>
        <taxon>Peloderinae</taxon>
        <taxon>Caenorhabditis</taxon>
    </lineage>
</organism>
<dbReference type="GO" id="GO:0006644">
    <property type="term" value="P:phospholipid metabolic process"/>
    <property type="evidence" value="ECO:0007669"/>
    <property type="project" value="InterPro"/>
</dbReference>
<dbReference type="SUPFAM" id="SSF48619">
    <property type="entry name" value="Phospholipase A2, PLA2"/>
    <property type="match status" value="1"/>
</dbReference>
<keyword evidence="1" id="KW-0732">Signal</keyword>
<dbReference type="InterPro" id="IPR036444">
    <property type="entry name" value="PLipase_A2_dom_sf"/>
</dbReference>